<comment type="subcellular location">
    <subcellularLocation>
        <location evidence="8">Secreted</location>
    </subcellularLocation>
</comment>
<dbReference type="InterPro" id="IPR009003">
    <property type="entry name" value="Peptidase_S1_PA"/>
</dbReference>
<dbReference type="Gene3D" id="3.30.1640.30">
    <property type="match status" value="1"/>
</dbReference>
<keyword evidence="8" id="KW-0964">Secreted</keyword>
<dbReference type="KEGG" id="tca:103314577"/>
<keyword evidence="3 8" id="KW-0378">Hydrolase</keyword>
<dbReference type="Gene3D" id="2.40.10.10">
    <property type="entry name" value="Trypsin-like serine proteases"/>
    <property type="match status" value="2"/>
</dbReference>
<dbReference type="PROSITE" id="PS50240">
    <property type="entry name" value="TRYPSIN_DOM"/>
    <property type="match status" value="1"/>
</dbReference>
<feature type="domain" description="Clip" evidence="10">
    <location>
        <begin position="20"/>
        <end position="74"/>
    </location>
</feature>
<dbReference type="FunFam" id="2.40.10.10:FF:000028">
    <property type="entry name" value="Serine protease easter"/>
    <property type="match status" value="1"/>
</dbReference>
<feature type="domain" description="Peptidase S1" evidence="9">
    <location>
        <begin position="108"/>
        <end position="332"/>
    </location>
</feature>
<feature type="signal peptide" evidence="8">
    <location>
        <begin position="1"/>
        <end position="16"/>
    </location>
</feature>
<dbReference type="EMBL" id="KQ971357">
    <property type="protein sequence ID" value="EFA09135.1"/>
    <property type="molecule type" value="Genomic_DNA"/>
</dbReference>
<dbReference type="InterPro" id="IPR001314">
    <property type="entry name" value="Peptidase_S1A"/>
</dbReference>
<evidence type="ECO:0000256" key="3">
    <source>
        <dbReference type="ARBA" id="ARBA00022801"/>
    </source>
</evidence>
<organism evidence="11 12">
    <name type="scientific">Tribolium castaneum</name>
    <name type="common">Red flour beetle</name>
    <dbReference type="NCBI Taxonomy" id="7070"/>
    <lineage>
        <taxon>Eukaryota</taxon>
        <taxon>Metazoa</taxon>
        <taxon>Ecdysozoa</taxon>
        <taxon>Arthropoda</taxon>
        <taxon>Hexapoda</taxon>
        <taxon>Insecta</taxon>
        <taxon>Pterygota</taxon>
        <taxon>Neoptera</taxon>
        <taxon>Endopterygota</taxon>
        <taxon>Coleoptera</taxon>
        <taxon>Polyphaga</taxon>
        <taxon>Cucujiformia</taxon>
        <taxon>Tenebrionidae</taxon>
        <taxon>Tenebrionidae incertae sedis</taxon>
        <taxon>Tribolium</taxon>
    </lineage>
</organism>
<dbReference type="SMART" id="SM00680">
    <property type="entry name" value="CLIP"/>
    <property type="match status" value="1"/>
</dbReference>
<dbReference type="OrthoDB" id="9028152at2759"/>
<evidence type="ECO:0000256" key="5">
    <source>
        <dbReference type="ARBA" id="ARBA00023157"/>
    </source>
</evidence>
<dbReference type="PROSITE" id="PS51888">
    <property type="entry name" value="CLIP"/>
    <property type="match status" value="1"/>
</dbReference>
<evidence type="ECO:0000256" key="4">
    <source>
        <dbReference type="ARBA" id="ARBA00022825"/>
    </source>
</evidence>
<dbReference type="EC" id="3.4.21.-" evidence="8"/>
<dbReference type="HOGENOM" id="CLU_006842_0_3_1"/>
<dbReference type="Proteomes" id="UP000007266">
    <property type="component" value="Linkage group 8"/>
</dbReference>
<dbReference type="InterPro" id="IPR018114">
    <property type="entry name" value="TRYPSIN_HIS"/>
</dbReference>
<keyword evidence="2 8" id="KW-0732">Signal</keyword>
<evidence type="ECO:0000256" key="6">
    <source>
        <dbReference type="ARBA" id="ARBA00023180"/>
    </source>
</evidence>
<keyword evidence="4 8" id="KW-0720">Serine protease</keyword>
<dbReference type="GO" id="GO:0006508">
    <property type="term" value="P:proteolysis"/>
    <property type="evidence" value="ECO:0000318"/>
    <property type="project" value="GO_Central"/>
</dbReference>
<name>D6WXX6_TRICA</name>
<dbReference type="PRINTS" id="PR00722">
    <property type="entry name" value="CHYMOTRYPSIN"/>
</dbReference>
<dbReference type="GO" id="GO:0005615">
    <property type="term" value="C:extracellular space"/>
    <property type="evidence" value="ECO:0000318"/>
    <property type="project" value="GO_Central"/>
</dbReference>
<reference evidence="11 12" key="2">
    <citation type="journal article" date="2010" name="Nucleic Acids Res.">
        <title>BeetleBase in 2010: revisions to provide comprehensive genomic information for Tribolium castaneum.</title>
        <authorList>
            <person name="Kim H.S."/>
            <person name="Murphy T."/>
            <person name="Xia J."/>
            <person name="Caragea D."/>
            <person name="Park Y."/>
            <person name="Beeman R.W."/>
            <person name="Lorenzen M.D."/>
            <person name="Butcher S."/>
            <person name="Manak J.R."/>
            <person name="Brown S.J."/>
        </authorList>
    </citation>
    <scope>GENOME REANNOTATION</scope>
    <source>
        <strain evidence="11 12">Georgia GA2</strain>
    </source>
</reference>
<dbReference type="InterPro" id="IPR022700">
    <property type="entry name" value="CLIP"/>
</dbReference>
<comment type="similarity">
    <text evidence="7 8">Belongs to the peptidase S1 family. CLIP subfamily.</text>
</comment>
<dbReference type="InterPro" id="IPR043504">
    <property type="entry name" value="Peptidase_S1_PA_chymotrypsin"/>
</dbReference>
<keyword evidence="6" id="KW-0325">Glycoprotein</keyword>
<proteinExistence type="inferred from homology"/>
<dbReference type="STRING" id="7070.D6WXX6"/>
<dbReference type="AlphaFoldDB" id="D6WXX6"/>
<evidence type="ECO:0000256" key="8">
    <source>
        <dbReference type="RuleBase" id="RU366078"/>
    </source>
</evidence>
<evidence type="ECO:0000256" key="2">
    <source>
        <dbReference type="ARBA" id="ARBA00022729"/>
    </source>
</evidence>
<keyword evidence="5" id="KW-1015">Disulfide bond</keyword>
<keyword evidence="1 8" id="KW-0645">Protease</keyword>
<sequence length="333" mass="37387">MALLLIFLFFTPLIITSYEHCQTPNQQPGKCVIINQCPHLFSVVLQNATGEESKKLIQKSHCGFESLLFPKVCCPLEAIELLEESGAISQNKHSTKCGLHVPDGPSDPWLALLEYEHGDGRREFLCGGVLINKRYVLTAAHCITQKPKLGTVHLGEYRSTSGLQLVIPVDGTIVHPEYKPNDPHQYHDIALVRLKQKVNFKDGIVRPICVPMDSRKVFIGKTLQLAGWDTVGNFTKKRDGIATVWNNSECHLIYNTTQVNLKDSQMCAGGKKLPYRDQHHIDFGGILMHVAKDTSYSVQGIRSIVPPCCEKDYPKVYTKVASYFTWIMDNLKP</sequence>
<dbReference type="GO" id="GO:0004252">
    <property type="term" value="F:serine-type endopeptidase activity"/>
    <property type="evidence" value="ECO:0000318"/>
    <property type="project" value="GO_Central"/>
</dbReference>
<reference evidence="11 12" key="1">
    <citation type="journal article" date="2008" name="Nature">
        <title>The genome of the model beetle and pest Tribolium castaneum.</title>
        <authorList>
            <consortium name="Tribolium Genome Sequencing Consortium"/>
            <person name="Richards S."/>
            <person name="Gibbs R.A."/>
            <person name="Weinstock G.M."/>
            <person name="Brown S.J."/>
            <person name="Denell R."/>
            <person name="Beeman R.W."/>
            <person name="Gibbs R."/>
            <person name="Beeman R.W."/>
            <person name="Brown S.J."/>
            <person name="Bucher G."/>
            <person name="Friedrich M."/>
            <person name="Grimmelikhuijzen C.J."/>
            <person name="Klingler M."/>
            <person name="Lorenzen M."/>
            <person name="Richards S."/>
            <person name="Roth S."/>
            <person name="Schroder R."/>
            <person name="Tautz D."/>
            <person name="Zdobnov E.M."/>
            <person name="Muzny D."/>
            <person name="Gibbs R.A."/>
            <person name="Weinstock G.M."/>
            <person name="Attaway T."/>
            <person name="Bell S."/>
            <person name="Buhay C.J."/>
            <person name="Chandrabose M.N."/>
            <person name="Chavez D."/>
            <person name="Clerk-Blankenburg K.P."/>
            <person name="Cree A."/>
            <person name="Dao M."/>
            <person name="Davis C."/>
            <person name="Chacko J."/>
            <person name="Dinh H."/>
            <person name="Dugan-Rocha S."/>
            <person name="Fowler G."/>
            <person name="Garner T.T."/>
            <person name="Garnes J."/>
            <person name="Gnirke A."/>
            <person name="Hawes A."/>
            <person name="Hernandez J."/>
            <person name="Hines S."/>
            <person name="Holder M."/>
            <person name="Hume J."/>
            <person name="Jhangiani S.N."/>
            <person name="Joshi V."/>
            <person name="Khan Z.M."/>
            <person name="Jackson L."/>
            <person name="Kovar C."/>
            <person name="Kowis A."/>
            <person name="Lee S."/>
            <person name="Lewis L.R."/>
            <person name="Margolis J."/>
            <person name="Morgan M."/>
            <person name="Nazareth L.V."/>
            <person name="Nguyen N."/>
            <person name="Okwuonu G."/>
            <person name="Parker D."/>
            <person name="Richards S."/>
            <person name="Ruiz S.J."/>
            <person name="Santibanez J."/>
            <person name="Savard J."/>
            <person name="Scherer S.E."/>
            <person name="Schneider B."/>
            <person name="Sodergren E."/>
            <person name="Tautz D."/>
            <person name="Vattahil S."/>
            <person name="Villasana D."/>
            <person name="White C.S."/>
            <person name="Wright R."/>
            <person name="Park Y."/>
            <person name="Beeman R.W."/>
            <person name="Lord J."/>
            <person name="Oppert B."/>
            <person name="Lorenzen M."/>
            <person name="Brown S."/>
            <person name="Wang L."/>
            <person name="Savard J."/>
            <person name="Tautz D."/>
            <person name="Richards S."/>
            <person name="Weinstock G."/>
            <person name="Gibbs R.A."/>
            <person name="Liu Y."/>
            <person name="Worley K."/>
            <person name="Weinstock G."/>
            <person name="Elsik C.G."/>
            <person name="Reese J.T."/>
            <person name="Elhaik E."/>
            <person name="Landan G."/>
            <person name="Graur D."/>
            <person name="Arensburger P."/>
            <person name="Atkinson P."/>
            <person name="Beeman R.W."/>
            <person name="Beidler J."/>
            <person name="Brown S.J."/>
            <person name="Demuth J.P."/>
            <person name="Drury D.W."/>
            <person name="Du Y.Z."/>
            <person name="Fujiwara H."/>
            <person name="Lorenzen M."/>
            <person name="Maselli V."/>
            <person name="Osanai M."/>
            <person name="Park Y."/>
            <person name="Robertson H.M."/>
            <person name="Tu Z."/>
            <person name="Wang J.J."/>
            <person name="Wang S."/>
            <person name="Richards S."/>
            <person name="Song H."/>
            <person name="Zhang L."/>
            <person name="Sodergren E."/>
            <person name="Werner D."/>
            <person name="Stanke M."/>
            <person name="Morgenstern B."/>
            <person name="Solovyev V."/>
            <person name="Kosarev P."/>
            <person name="Brown G."/>
            <person name="Chen H.C."/>
            <person name="Ermolaeva O."/>
            <person name="Hlavina W."/>
            <person name="Kapustin Y."/>
            <person name="Kiryutin B."/>
            <person name="Kitts P."/>
            <person name="Maglott D."/>
            <person name="Pruitt K."/>
            <person name="Sapojnikov V."/>
            <person name="Souvorov A."/>
            <person name="Mackey A.J."/>
            <person name="Waterhouse R.M."/>
            <person name="Wyder S."/>
            <person name="Zdobnov E.M."/>
            <person name="Zdobnov E.M."/>
            <person name="Wyder S."/>
            <person name="Kriventseva E.V."/>
            <person name="Kadowaki T."/>
            <person name="Bork P."/>
            <person name="Aranda M."/>
            <person name="Bao R."/>
            <person name="Beermann A."/>
            <person name="Berns N."/>
            <person name="Bolognesi R."/>
            <person name="Bonneton F."/>
            <person name="Bopp D."/>
            <person name="Brown S.J."/>
            <person name="Bucher G."/>
            <person name="Butts T."/>
            <person name="Chaumot A."/>
            <person name="Denell R.E."/>
            <person name="Ferrier D.E."/>
            <person name="Friedrich M."/>
            <person name="Gordon C.M."/>
            <person name="Jindra M."/>
            <person name="Klingler M."/>
            <person name="Lan Q."/>
            <person name="Lattorff H.M."/>
            <person name="Laudet V."/>
            <person name="von Levetsow C."/>
            <person name="Liu Z."/>
            <person name="Lutz R."/>
            <person name="Lynch J.A."/>
            <person name="da Fonseca R.N."/>
            <person name="Posnien N."/>
            <person name="Reuter R."/>
            <person name="Roth S."/>
            <person name="Savard J."/>
            <person name="Schinko J.B."/>
            <person name="Schmitt C."/>
            <person name="Schoppmeier M."/>
            <person name="Schroder R."/>
            <person name="Shippy T.D."/>
            <person name="Simonnet F."/>
            <person name="Marques-Souza H."/>
            <person name="Tautz D."/>
            <person name="Tomoyasu Y."/>
            <person name="Trauner J."/>
            <person name="Van der Zee M."/>
            <person name="Vervoort M."/>
            <person name="Wittkopp N."/>
            <person name="Wimmer E.A."/>
            <person name="Yang X."/>
            <person name="Jones A.K."/>
            <person name="Sattelle D.B."/>
            <person name="Ebert P.R."/>
            <person name="Nelson D."/>
            <person name="Scott J.G."/>
            <person name="Beeman R.W."/>
            <person name="Muthukrishnan S."/>
            <person name="Kramer K.J."/>
            <person name="Arakane Y."/>
            <person name="Beeman R.W."/>
            <person name="Zhu Q."/>
            <person name="Hogenkamp D."/>
            <person name="Dixit R."/>
            <person name="Oppert B."/>
            <person name="Jiang H."/>
            <person name="Zou Z."/>
            <person name="Marshall J."/>
            <person name="Elpidina E."/>
            <person name="Vinokurov K."/>
            <person name="Oppert C."/>
            <person name="Zou Z."/>
            <person name="Evans J."/>
            <person name="Lu Z."/>
            <person name="Zhao P."/>
            <person name="Sumathipala N."/>
            <person name="Altincicek B."/>
            <person name="Vilcinskas A."/>
            <person name="Williams M."/>
            <person name="Hultmark D."/>
            <person name="Hetru C."/>
            <person name="Jiang H."/>
            <person name="Grimmelikhuijzen C.J."/>
            <person name="Hauser F."/>
            <person name="Cazzamali G."/>
            <person name="Williamson M."/>
            <person name="Park Y."/>
            <person name="Li B."/>
            <person name="Tanaka Y."/>
            <person name="Predel R."/>
            <person name="Neupert S."/>
            <person name="Schachtner J."/>
            <person name="Verleyen P."/>
            <person name="Raible F."/>
            <person name="Bork P."/>
            <person name="Friedrich M."/>
            <person name="Walden K.K."/>
            <person name="Robertson H.M."/>
            <person name="Angeli S."/>
            <person name="Foret S."/>
            <person name="Bucher G."/>
            <person name="Schuetz S."/>
            <person name="Maleszka R."/>
            <person name="Wimmer E.A."/>
            <person name="Beeman R.W."/>
            <person name="Lorenzen M."/>
            <person name="Tomoyasu Y."/>
            <person name="Miller S.C."/>
            <person name="Grossmann D."/>
            <person name="Bucher G."/>
        </authorList>
    </citation>
    <scope>NUCLEOTIDE SEQUENCE [LARGE SCALE GENOMIC DNA]</scope>
    <source>
        <strain evidence="11 12">Georgia GA2</strain>
    </source>
</reference>
<dbReference type="Pfam" id="PF12032">
    <property type="entry name" value="CLIP"/>
    <property type="match status" value="1"/>
</dbReference>
<dbReference type="Pfam" id="PF00089">
    <property type="entry name" value="Trypsin"/>
    <property type="match status" value="1"/>
</dbReference>
<dbReference type="InterPro" id="IPR038565">
    <property type="entry name" value="CLIP_sf"/>
</dbReference>
<dbReference type="InterPro" id="IPR001254">
    <property type="entry name" value="Trypsin_dom"/>
</dbReference>
<dbReference type="eggNOG" id="KOG3627">
    <property type="taxonomic scope" value="Eukaryota"/>
</dbReference>
<protein>
    <recommendedName>
        <fullName evidence="8">CLIP domain-containing serine protease</fullName>
        <ecNumber evidence="8">3.4.21.-</ecNumber>
    </recommendedName>
</protein>
<dbReference type="InParanoid" id="D6WXX6"/>
<gene>
    <name evidence="11" type="primary">AUGUSTUS-3.0.2_02193</name>
    <name evidence="11" type="ORF">TcasGA2_TC002193</name>
</gene>
<evidence type="ECO:0000259" key="10">
    <source>
        <dbReference type="PROSITE" id="PS51888"/>
    </source>
</evidence>
<dbReference type="PANTHER" id="PTHR24256">
    <property type="entry name" value="TRYPTASE-RELATED"/>
    <property type="match status" value="1"/>
</dbReference>
<dbReference type="OMA" id="ICATRFT"/>
<dbReference type="PROSITE" id="PS00134">
    <property type="entry name" value="TRYPSIN_HIS"/>
    <property type="match status" value="1"/>
</dbReference>
<dbReference type="SMART" id="SM00020">
    <property type="entry name" value="Tryp_SPc"/>
    <property type="match status" value="1"/>
</dbReference>
<evidence type="ECO:0000259" key="9">
    <source>
        <dbReference type="PROSITE" id="PS50240"/>
    </source>
</evidence>
<dbReference type="InterPro" id="IPR051487">
    <property type="entry name" value="Ser/Thr_Proteases_Immune/Dev"/>
</dbReference>
<comment type="domain">
    <text evidence="8">The clip domain consists of 35-55 residues which are 'knitted' together usually by 3 conserved disulfide bonds forming a clip-like compact structure.</text>
</comment>
<evidence type="ECO:0000313" key="11">
    <source>
        <dbReference type="EMBL" id="EFA09135.1"/>
    </source>
</evidence>
<dbReference type="PhylomeDB" id="D6WXX6"/>
<feature type="chain" id="PRO_5023973196" description="CLIP domain-containing serine protease" evidence="8">
    <location>
        <begin position="17"/>
        <end position="333"/>
    </location>
</feature>
<evidence type="ECO:0000256" key="1">
    <source>
        <dbReference type="ARBA" id="ARBA00022670"/>
    </source>
</evidence>
<evidence type="ECO:0000313" key="12">
    <source>
        <dbReference type="Proteomes" id="UP000007266"/>
    </source>
</evidence>
<dbReference type="SUPFAM" id="SSF50494">
    <property type="entry name" value="Trypsin-like serine proteases"/>
    <property type="match status" value="1"/>
</dbReference>
<dbReference type="CDD" id="cd00190">
    <property type="entry name" value="Tryp_SPc"/>
    <property type="match status" value="1"/>
</dbReference>
<accession>D6WXX6</accession>
<evidence type="ECO:0000256" key="7">
    <source>
        <dbReference type="ARBA" id="ARBA00024195"/>
    </source>
</evidence>
<keyword evidence="12" id="KW-1185">Reference proteome</keyword>